<dbReference type="Proteomes" id="UP000254618">
    <property type="component" value="Unassembled WGS sequence"/>
</dbReference>
<dbReference type="EMBL" id="UGQF01000001">
    <property type="protein sequence ID" value="STZ02525.1"/>
    <property type="molecule type" value="Genomic_DNA"/>
</dbReference>
<reference evidence="2 4" key="2">
    <citation type="submission" date="2018-06" db="EMBL/GenBank/DDBJ databases">
        <authorList>
            <consortium name="Pathogen Informatics"/>
            <person name="Doyle S."/>
        </authorList>
    </citation>
    <scope>NUCLEOTIDE SEQUENCE [LARGE SCALE GENOMIC DNA]</scope>
    <source>
        <strain evidence="2 4">NCTC11012</strain>
    </source>
</reference>
<dbReference type="RefSeq" id="WP_079325732.1">
    <property type="nucleotide sequence ID" value="NZ_MXAP01000066.1"/>
</dbReference>
<proteinExistence type="predicted"/>
<evidence type="ECO:0000313" key="2">
    <source>
        <dbReference type="EMBL" id="STZ02525.1"/>
    </source>
</evidence>
<dbReference type="EMBL" id="MXAP01000066">
    <property type="protein sequence ID" value="OPH38121.1"/>
    <property type="molecule type" value="Genomic_DNA"/>
</dbReference>
<dbReference type="AlphaFoldDB" id="A0A378QNT8"/>
<gene>
    <name evidence="1" type="ORF">B5J93_06970</name>
    <name evidence="2" type="ORF">NCTC11012_00750</name>
</gene>
<evidence type="ECO:0000313" key="3">
    <source>
        <dbReference type="Proteomes" id="UP000190777"/>
    </source>
</evidence>
<accession>A0A378QNT8</accession>
<keyword evidence="3" id="KW-1185">Reference proteome</keyword>
<dbReference type="Proteomes" id="UP000190777">
    <property type="component" value="Unassembled WGS sequence"/>
</dbReference>
<name>A0A378QNT8_9GAMM</name>
<protein>
    <submittedName>
        <fullName evidence="2">Uncharacterized protein</fullName>
    </submittedName>
</protein>
<reference evidence="1 3" key="1">
    <citation type="submission" date="2017-03" db="EMBL/GenBank/DDBJ databases">
        <title>Draft genome sequence of Moraxella equi CCUG 4950T type strain.</title>
        <authorList>
            <person name="Salva-Serra F."/>
            <person name="Engstrom-Jakobsson H."/>
            <person name="Thorell K."/>
            <person name="Jaen-Luchoro D."/>
            <person name="Gonzales-Siles L."/>
            <person name="Karlsson R."/>
            <person name="Yazdan S."/>
            <person name="Boulund F."/>
            <person name="Johnning A."/>
            <person name="Engstrand L."/>
            <person name="Kristiansson E."/>
            <person name="Moore E."/>
        </authorList>
    </citation>
    <scope>NUCLEOTIDE SEQUENCE [LARGE SCALE GENOMIC DNA]</scope>
    <source>
        <strain evidence="1 3">CCUG 4950</strain>
    </source>
</reference>
<organism evidence="2 4">
    <name type="scientific">Moraxella equi</name>
    <dbReference type="NCBI Taxonomy" id="60442"/>
    <lineage>
        <taxon>Bacteria</taxon>
        <taxon>Pseudomonadati</taxon>
        <taxon>Pseudomonadota</taxon>
        <taxon>Gammaproteobacteria</taxon>
        <taxon>Moraxellales</taxon>
        <taxon>Moraxellaceae</taxon>
        <taxon>Moraxella</taxon>
    </lineage>
</organism>
<sequence>MTELFTFQMNQTKENHDINNHSIRCNHDVNSNNFVVIEIYSMAKFAKKLKDNEGQVKREWQQFIERVKRK</sequence>
<evidence type="ECO:0000313" key="4">
    <source>
        <dbReference type="Proteomes" id="UP000254618"/>
    </source>
</evidence>
<evidence type="ECO:0000313" key="1">
    <source>
        <dbReference type="EMBL" id="OPH38121.1"/>
    </source>
</evidence>